<comment type="caution">
    <text evidence="1">The sequence shown here is derived from an EMBL/GenBank/DDBJ whole genome shotgun (WGS) entry which is preliminary data.</text>
</comment>
<reference evidence="1 2" key="1">
    <citation type="submission" date="2019-07" db="EMBL/GenBank/DDBJ databases">
        <title>Gramella aestuarii sp. nov., isolated from a tidal flat, and emended description of Gramella echinicola.</title>
        <authorList>
            <person name="Liu L."/>
        </authorList>
    </citation>
    <scope>NUCLEOTIDE SEQUENCE [LARGE SCALE GENOMIC DNA]</scope>
    <source>
        <strain evidence="1 2">BS12</strain>
    </source>
</reference>
<proteinExistence type="predicted"/>
<dbReference type="EMBL" id="VJVW01000011">
    <property type="protein sequence ID" value="MUP43917.1"/>
    <property type="molecule type" value="Genomic_DNA"/>
</dbReference>
<evidence type="ECO:0000313" key="2">
    <source>
        <dbReference type="Proteomes" id="UP000460416"/>
    </source>
</evidence>
<dbReference type="OrthoDB" id="1428619at2"/>
<gene>
    <name evidence="1" type="ORF">FLP08_15155</name>
</gene>
<dbReference type="Proteomes" id="UP000460416">
    <property type="component" value="Unassembled WGS sequence"/>
</dbReference>
<organism evidence="1 2">
    <name type="scientific">Christiangramia aestuarii</name>
    <dbReference type="NCBI Taxonomy" id="1028746"/>
    <lineage>
        <taxon>Bacteria</taxon>
        <taxon>Pseudomonadati</taxon>
        <taxon>Bacteroidota</taxon>
        <taxon>Flavobacteriia</taxon>
        <taxon>Flavobacteriales</taxon>
        <taxon>Flavobacteriaceae</taxon>
        <taxon>Christiangramia</taxon>
    </lineage>
</organism>
<accession>A0A7K1LT10</accession>
<dbReference type="RefSeq" id="WP_156278008.1">
    <property type="nucleotide sequence ID" value="NZ_BAABGI010000008.1"/>
</dbReference>
<sequence length="241" mass="27951">MKRLFLIFLIAINGNLISQNTLSQTREYLSSLKEVQEISKLKSKKFKDFEIITTFTELDRKIDFGYKHHRILVMPYSGSDLKINFISYNNKIVVGWISENSVAKGILNIKYFKSNDSFIEDYITKHNKFYNTNFRKEDFDKEILKEYTVGFGCGMAGTEIPDISEKTLKLIDRGSIKKLNSFLRSISPEVQTLGAIGILRIGKINKEQRKIIDHLKMRNSKVYSCSGCIYDGERNFIDLLR</sequence>
<dbReference type="AlphaFoldDB" id="A0A7K1LT10"/>
<name>A0A7K1LT10_9FLAO</name>
<evidence type="ECO:0000313" key="1">
    <source>
        <dbReference type="EMBL" id="MUP43917.1"/>
    </source>
</evidence>
<protein>
    <submittedName>
        <fullName evidence="1">Uncharacterized protein</fullName>
    </submittedName>
</protein>
<keyword evidence="2" id="KW-1185">Reference proteome</keyword>